<evidence type="ECO:0000256" key="2">
    <source>
        <dbReference type="SAM" id="MobiDB-lite"/>
    </source>
</evidence>
<sequence>MDYGLDIGADAIRLASGQPASPSVASTPALVLATSALEATPPAGDAELVETADAAYRVGSDALAAAEAEDDEPESLFRNGVLPPAPHGDAAFAALVESVFAEQETQGQAQAQSAETGGRLYYTIPGTLVDAGAPTDAHRETVASTLETVVNRHGDENKNESESGGGDRNEDEFGVGVTPISRGFAVVYDQFAADNYTGLGICLGPQTTSVALAYYGVPVLAFAVPRGTDWIVDRAADETGHTPERVHSVLETFELDPDADTGPIERALAAAFDDLVGELGDALGVQATEADLQRGVAVPIAVAGSGAVEGLEFLLGGRFDAAGLPLSIRGVRLADDPESSPARGALAAAADEVEPYEDVIWDDGPKDGPSAEVPESERTAPAAQADDATLSFDDTGTDSAAVGDAADAAIDTLFDRLANRDDEIQGLTADLEGLETTVEIELERVRERIDDLEAASDDRAEADTVAALESTVESLSERASDREDEIDTALETAETRVDGVAGRLEEQATRLDAVSGRIEELSARTDSRIDDADAARDELAADLDAIEEQLAETTAALETDRDSLETLEATVDRLEADTSTTALDDLEARVDECRTDLDDHRERVDDLDETLETTTTALGAVETRTDDIAADTDRLADEFTALADRCPEGELATRSAVTALEDELESVRTTFEELEELEDRVAAAEAASETVDAAFEDRLAALADRLDAIDERVTDSSDRLESVAADADSVEADVTGVTDDVDDIESDLETLSAAVESTPDAATVDDLAAETDRVAADIDAVRETVSAVDSEQTALEERLDELNTALEDTVSRDEFAALRSELEDREERAPSPSSLGGPLLAGGGGAGVVAGALVALAVPGTGGVGVAAAAIGVALLAAAVAVTR</sequence>
<feature type="coiled-coil region" evidence="1">
    <location>
        <begin position="657"/>
        <end position="694"/>
    </location>
</feature>
<evidence type="ECO:0000313" key="4">
    <source>
        <dbReference type="EMBL" id="ELZ10302.1"/>
    </source>
</evidence>
<dbReference type="PATRIC" id="fig|1227491.4.peg.232"/>
<evidence type="ECO:0000313" key="5">
    <source>
        <dbReference type="Proteomes" id="UP000011591"/>
    </source>
</evidence>
<feature type="compositionally biased region" description="Basic and acidic residues" evidence="2">
    <location>
        <begin position="150"/>
        <end position="168"/>
    </location>
</feature>
<proteinExistence type="predicted"/>
<dbReference type="PANTHER" id="PTHR22988:SF75">
    <property type="entry name" value="MYOSIN-16-LIKE"/>
    <property type="match status" value="1"/>
</dbReference>
<dbReference type="Proteomes" id="UP000011591">
    <property type="component" value="Unassembled WGS sequence"/>
</dbReference>
<feature type="region of interest" description="Disordered" evidence="2">
    <location>
        <begin position="150"/>
        <end position="174"/>
    </location>
</feature>
<keyword evidence="3" id="KW-1133">Transmembrane helix</keyword>
<dbReference type="InterPro" id="IPR057363">
    <property type="entry name" value="Volactin"/>
</dbReference>
<dbReference type="OrthoDB" id="170814at2157"/>
<keyword evidence="3" id="KW-0472">Membrane</keyword>
<dbReference type="InterPro" id="IPR050839">
    <property type="entry name" value="Rho-assoc_Ser/Thr_Kinase"/>
</dbReference>
<protein>
    <submittedName>
        <fullName evidence="4">Chromosome segregation ATPase-like protein</fullName>
    </submittedName>
</protein>
<evidence type="ECO:0000256" key="3">
    <source>
        <dbReference type="SAM" id="Phobius"/>
    </source>
</evidence>
<evidence type="ECO:0000256" key="1">
    <source>
        <dbReference type="SAM" id="Coils"/>
    </source>
</evidence>
<dbReference type="AlphaFoldDB" id="M0BIK3"/>
<dbReference type="Pfam" id="PF25216">
    <property type="entry name" value="Volactin"/>
    <property type="match status" value="2"/>
</dbReference>
<dbReference type="SUPFAM" id="SSF57997">
    <property type="entry name" value="Tropomyosin"/>
    <property type="match status" value="1"/>
</dbReference>
<organism evidence="4 5">
    <name type="scientific">Natrialba aegyptia DSM 13077</name>
    <dbReference type="NCBI Taxonomy" id="1227491"/>
    <lineage>
        <taxon>Archaea</taxon>
        <taxon>Methanobacteriati</taxon>
        <taxon>Methanobacteriota</taxon>
        <taxon>Stenosarchaea group</taxon>
        <taxon>Halobacteria</taxon>
        <taxon>Halobacteriales</taxon>
        <taxon>Natrialbaceae</taxon>
        <taxon>Natrialba</taxon>
    </lineage>
</organism>
<dbReference type="PANTHER" id="PTHR22988">
    <property type="entry name" value="MYOTONIC DYSTROPHY S/T KINASE-RELATED"/>
    <property type="match status" value="1"/>
</dbReference>
<name>M0BIK3_9EURY</name>
<keyword evidence="3" id="KW-0812">Transmembrane</keyword>
<dbReference type="GO" id="GO:0005737">
    <property type="term" value="C:cytoplasm"/>
    <property type="evidence" value="ECO:0007669"/>
    <property type="project" value="TreeGrafter"/>
</dbReference>
<accession>M0BIK3</accession>
<feature type="coiled-coil region" evidence="1">
    <location>
        <begin position="435"/>
        <end position="617"/>
    </location>
</feature>
<feature type="region of interest" description="Disordered" evidence="2">
    <location>
        <begin position="359"/>
        <end position="396"/>
    </location>
</feature>
<dbReference type="Gene3D" id="1.10.287.1490">
    <property type="match status" value="3"/>
</dbReference>
<gene>
    <name evidence="4" type="ORF">C480_01140</name>
</gene>
<reference evidence="4 5" key="1">
    <citation type="journal article" date="2014" name="PLoS Genet.">
        <title>Phylogenetically driven sequencing of extremely halophilic archaea reveals strategies for static and dynamic osmo-response.</title>
        <authorList>
            <person name="Becker E.A."/>
            <person name="Seitzer P.M."/>
            <person name="Tritt A."/>
            <person name="Larsen D."/>
            <person name="Krusor M."/>
            <person name="Yao A.I."/>
            <person name="Wu D."/>
            <person name="Madern D."/>
            <person name="Eisen J.A."/>
            <person name="Darling A.E."/>
            <person name="Facciotti M.T."/>
        </authorList>
    </citation>
    <scope>NUCLEOTIDE SEQUENCE [LARGE SCALE GENOMIC DNA]</scope>
    <source>
        <strain evidence="4 5">DSM 13077</strain>
    </source>
</reference>
<feature type="transmembrane region" description="Helical" evidence="3">
    <location>
        <begin position="864"/>
        <end position="882"/>
    </location>
</feature>
<dbReference type="GO" id="GO:0004674">
    <property type="term" value="F:protein serine/threonine kinase activity"/>
    <property type="evidence" value="ECO:0007669"/>
    <property type="project" value="TreeGrafter"/>
</dbReference>
<keyword evidence="1" id="KW-0175">Coiled coil</keyword>
<dbReference type="RefSeq" id="WP_006663783.1">
    <property type="nucleotide sequence ID" value="NZ_AOIP01000008.1"/>
</dbReference>
<dbReference type="EMBL" id="AOIP01000008">
    <property type="protein sequence ID" value="ELZ10302.1"/>
    <property type="molecule type" value="Genomic_DNA"/>
</dbReference>
<dbReference type="GO" id="GO:0031032">
    <property type="term" value="P:actomyosin structure organization"/>
    <property type="evidence" value="ECO:0007669"/>
    <property type="project" value="TreeGrafter"/>
</dbReference>
<dbReference type="GO" id="GO:0005856">
    <property type="term" value="C:cytoskeleton"/>
    <property type="evidence" value="ECO:0007669"/>
    <property type="project" value="TreeGrafter"/>
</dbReference>
<comment type="caution">
    <text evidence="4">The sequence shown here is derived from an EMBL/GenBank/DDBJ whole genome shotgun (WGS) entry which is preliminary data.</text>
</comment>
<keyword evidence="5" id="KW-1185">Reference proteome</keyword>